<protein>
    <submittedName>
        <fullName evidence="8">Cysteine proteinase</fullName>
    </submittedName>
</protein>
<evidence type="ECO:0000256" key="4">
    <source>
        <dbReference type="ARBA" id="ARBA00022786"/>
    </source>
</evidence>
<dbReference type="OrthoDB" id="442460at2759"/>
<dbReference type="InParanoid" id="A0A165CUK6"/>
<feature type="compositionally biased region" description="Basic and acidic residues" evidence="6">
    <location>
        <begin position="412"/>
        <end position="422"/>
    </location>
</feature>
<keyword evidence="5" id="KW-0378">Hydrolase</keyword>
<evidence type="ECO:0000256" key="3">
    <source>
        <dbReference type="ARBA" id="ARBA00022670"/>
    </source>
</evidence>
<name>A0A165CUK6_9BASI</name>
<dbReference type="Proteomes" id="UP000076842">
    <property type="component" value="Unassembled WGS sequence"/>
</dbReference>
<evidence type="ECO:0000259" key="7">
    <source>
        <dbReference type="PROSITE" id="PS50600"/>
    </source>
</evidence>
<organism evidence="8 9">
    <name type="scientific">Calocera cornea HHB12733</name>
    <dbReference type="NCBI Taxonomy" id="1353952"/>
    <lineage>
        <taxon>Eukaryota</taxon>
        <taxon>Fungi</taxon>
        <taxon>Dikarya</taxon>
        <taxon>Basidiomycota</taxon>
        <taxon>Agaricomycotina</taxon>
        <taxon>Dacrymycetes</taxon>
        <taxon>Dacrymycetales</taxon>
        <taxon>Dacrymycetaceae</taxon>
        <taxon>Calocera</taxon>
    </lineage>
</organism>
<evidence type="ECO:0000313" key="8">
    <source>
        <dbReference type="EMBL" id="KZT51423.1"/>
    </source>
</evidence>
<dbReference type="Gene3D" id="3.40.395.10">
    <property type="entry name" value="Adenoviral Proteinase, Chain A"/>
    <property type="match status" value="1"/>
</dbReference>
<dbReference type="PANTHER" id="PTHR46896">
    <property type="entry name" value="SENTRIN-SPECIFIC PROTEASE"/>
    <property type="match status" value="1"/>
</dbReference>
<dbReference type="Pfam" id="PF02902">
    <property type="entry name" value="Peptidase_C48"/>
    <property type="match status" value="1"/>
</dbReference>
<dbReference type="GO" id="GO:0006508">
    <property type="term" value="P:proteolysis"/>
    <property type="evidence" value="ECO:0007669"/>
    <property type="project" value="UniProtKB-KW"/>
</dbReference>
<dbReference type="AlphaFoldDB" id="A0A165CUK6"/>
<feature type="domain" description="Ubiquitin-like protease family profile" evidence="7">
    <location>
        <begin position="40"/>
        <end position="350"/>
    </location>
</feature>
<keyword evidence="2" id="KW-0597">Phosphoprotein</keyword>
<dbReference type="GO" id="GO:0005737">
    <property type="term" value="C:cytoplasm"/>
    <property type="evidence" value="ECO:0007669"/>
    <property type="project" value="TreeGrafter"/>
</dbReference>
<dbReference type="InterPro" id="IPR038765">
    <property type="entry name" value="Papain-like_cys_pep_sf"/>
</dbReference>
<keyword evidence="9" id="KW-1185">Reference proteome</keyword>
<keyword evidence="3" id="KW-0645">Protease</keyword>
<dbReference type="SUPFAM" id="SSF54001">
    <property type="entry name" value="Cysteine proteinases"/>
    <property type="match status" value="1"/>
</dbReference>
<dbReference type="PANTHER" id="PTHR46896:SF3">
    <property type="entry name" value="FI06413P-RELATED"/>
    <property type="match status" value="1"/>
</dbReference>
<dbReference type="GO" id="GO:0005634">
    <property type="term" value="C:nucleus"/>
    <property type="evidence" value="ECO:0007669"/>
    <property type="project" value="TreeGrafter"/>
</dbReference>
<sequence>MTRSSTRNEEMYSMFRRKSPSPDPNELMLVWPLDSRTGAVHITHGDFKRLEPQEFLNDTLIEFGLSEAHPEMARDVHMFNTFFYKKISNKDFDAGYESVRKWTSKVDIFAKKYIIVPINEHLHWYLAIICNPQGILRPPPVKELLVPRKSSRLSTGRQAVAPLEVSTPISEVSSGPADEAEVETLATPLRTQVEDVHMEDAVIHISESGGSGDTAPVADLHAADMDVDSPPTSLLDPTREISLELGDGPPPRHAVTQLSPSPSRGRLSEASSPLEPVHGEDDETLIFTFDSLGGAHKPVTKILSRYLQAEAKDKKGIVETREGVGKKARAPTQHNFCDCGLFVIHFVEKFMDKPEQFIQSFLMDQKKGEKKPGAYWDELWHKEEVNEKRDLLKGEINSLAEQWKKKRSQAQGEDRKGKEKEASIIPSGEETAPGSKSDEESDGVEIVGEKKKTASPRAARRKKGDRRSSKAGPDDTPDTSQEIEEVKPRRKDATGPTRGLAAADVVKMRPRRSINGNPFLRV</sequence>
<feature type="region of interest" description="Disordered" evidence="6">
    <location>
        <begin position="1"/>
        <end position="22"/>
    </location>
</feature>
<evidence type="ECO:0000256" key="2">
    <source>
        <dbReference type="ARBA" id="ARBA00022553"/>
    </source>
</evidence>
<keyword evidence="4" id="KW-0833">Ubl conjugation pathway</keyword>
<dbReference type="STRING" id="1353952.A0A165CUK6"/>
<dbReference type="GO" id="GO:0070139">
    <property type="term" value="F:SUMO-specific endopeptidase activity"/>
    <property type="evidence" value="ECO:0007669"/>
    <property type="project" value="TreeGrafter"/>
</dbReference>
<evidence type="ECO:0000256" key="5">
    <source>
        <dbReference type="ARBA" id="ARBA00022801"/>
    </source>
</evidence>
<dbReference type="InterPro" id="IPR003653">
    <property type="entry name" value="Peptidase_C48_C"/>
</dbReference>
<dbReference type="GO" id="GO:0016926">
    <property type="term" value="P:protein desumoylation"/>
    <property type="evidence" value="ECO:0007669"/>
    <property type="project" value="TreeGrafter"/>
</dbReference>
<evidence type="ECO:0000256" key="1">
    <source>
        <dbReference type="ARBA" id="ARBA00005234"/>
    </source>
</evidence>
<comment type="similarity">
    <text evidence="1">Belongs to the peptidase C48 family.</text>
</comment>
<evidence type="ECO:0000313" key="9">
    <source>
        <dbReference type="Proteomes" id="UP000076842"/>
    </source>
</evidence>
<feature type="region of interest" description="Disordered" evidence="6">
    <location>
        <begin position="224"/>
        <end position="278"/>
    </location>
</feature>
<dbReference type="PROSITE" id="PS50600">
    <property type="entry name" value="ULP_PROTEASE"/>
    <property type="match status" value="1"/>
</dbReference>
<dbReference type="EMBL" id="KV424108">
    <property type="protein sequence ID" value="KZT51423.1"/>
    <property type="molecule type" value="Genomic_DNA"/>
</dbReference>
<feature type="region of interest" description="Disordered" evidence="6">
    <location>
        <begin position="402"/>
        <end position="522"/>
    </location>
</feature>
<gene>
    <name evidence="8" type="ORF">CALCODRAFT_487931</name>
</gene>
<feature type="compositionally biased region" description="Basic and acidic residues" evidence="6">
    <location>
        <begin position="1"/>
        <end position="10"/>
    </location>
</feature>
<dbReference type="InterPro" id="IPR051947">
    <property type="entry name" value="Sentrin-specific_protease"/>
</dbReference>
<feature type="compositionally biased region" description="Basic and acidic residues" evidence="6">
    <location>
        <begin position="484"/>
        <end position="493"/>
    </location>
</feature>
<dbReference type="Gene3D" id="1.10.418.20">
    <property type="match status" value="1"/>
</dbReference>
<reference evidence="8 9" key="1">
    <citation type="journal article" date="2016" name="Mol. Biol. Evol.">
        <title>Comparative Genomics of Early-Diverging Mushroom-Forming Fungi Provides Insights into the Origins of Lignocellulose Decay Capabilities.</title>
        <authorList>
            <person name="Nagy L.G."/>
            <person name="Riley R."/>
            <person name="Tritt A."/>
            <person name="Adam C."/>
            <person name="Daum C."/>
            <person name="Floudas D."/>
            <person name="Sun H."/>
            <person name="Yadav J.S."/>
            <person name="Pangilinan J."/>
            <person name="Larsson K.H."/>
            <person name="Matsuura K."/>
            <person name="Barry K."/>
            <person name="Labutti K."/>
            <person name="Kuo R."/>
            <person name="Ohm R.A."/>
            <person name="Bhattacharya S.S."/>
            <person name="Shirouzu T."/>
            <person name="Yoshinaga Y."/>
            <person name="Martin F.M."/>
            <person name="Grigoriev I.V."/>
            <person name="Hibbett D.S."/>
        </authorList>
    </citation>
    <scope>NUCLEOTIDE SEQUENCE [LARGE SCALE GENOMIC DNA]</scope>
    <source>
        <strain evidence="8 9">HHB12733</strain>
    </source>
</reference>
<accession>A0A165CUK6</accession>
<evidence type="ECO:0000256" key="6">
    <source>
        <dbReference type="SAM" id="MobiDB-lite"/>
    </source>
</evidence>
<proteinExistence type="inferred from homology"/>